<evidence type="ECO:0008006" key="10">
    <source>
        <dbReference type="Google" id="ProtNLM"/>
    </source>
</evidence>
<reference evidence="8" key="1">
    <citation type="submission" date="2021-04" db="EMBL/GenBank/DDBJ databases">
        <title>Draft genome of Fusarium avenaceum strain F156N33, isolated from an atmospheric sample in Virginia.</title>
        <authorList>
            <person name="Yang S."/>
            <person name="Vinatzer B.A."/>
            <person name="Coleman J."/>
        </authorList>
    </citation>
    <scope>NUCLEOTIDE SEQUENCE</scope>
    <source>
        <strain evidence="8">F156N33</strain>
    </source>
</reference>
<dbReference type="SUPFAM" id="SSF52743">
    <property type="entry name" value="Subtilisin-like"/>
    <property type="match status" value="1"/>
</dbReference>
<comment type="similarity">
    <text evidence="1 5">Belongs to the peptidase S8 family.</text>
</comment>
<organism evidence="8 9">
    <name type="scientific">Fusarium avenaceum</name>
    <dbReference type="NCBI Taxonomy" id="40199"/>
    <lineage>
        <taxon>Eukaryota</taxon>
        <taxon>Fungi</taxon>
        <taxon>Dikarya</taxon>
        <taxon>Ascomycota</taxon>
        <taxon>Pezizomycotina</taxon>
        <taxon>Sordariomycetes</taxon>
        <taxon>Hypocreomycetidae</taxon>
        <taxon>Hypocreales</taxon>
        <taxon>Nectriaceae</taxon>
        <taxon>Fusarium</taxon>
        <taxon>Fusarium tricinctum species complex</taxon>
    </lineage>
</organism>
<dbReference type="EMBL" id="JAGPUO010000012">
    <property type="protein sequence ID" value="KAG5659092.1"/>
    <property type="molecule type" value="Genomic_DNA"/>
</dbReference>
<dbReference type="GO" id="GO:0006508">
    <property type="term" value="P:proteolysis"/>
    <property type="evidence" value="ECO:0007669"/>
    <property type="project" value="UniProtKB-KW"/>
</dbReference>
<dbReference type="InterPro" id="IPR056002">
    <property type="entry name" value="DUF7580"/>
</dbReference>
<evidence type="ECO:0000256" key="3">
    <source>
        <dbReference type="ARBA" id="ARBA00022801"/>
    </source>
</evidence>
<dbReference type="InterPro" id="IPR036852">
    <property type="entry name" value="Peptidase_S8/S53_dom_sf"/>
</dbReference>
<dbReference type="InterPro" id="IPR000209">
    <property type="entry name" value="Peptidase_S8/S53_dom"/>
</dbReference>
<dbReference type="PROSITE" id="PS51892">
    <property type="entry name" value="SUBTILASE"/>
    <property type="match status" value="1"/>
</dbReference>
<evidence type="ECO:0000256" key="1">
    <source>
        <dbReference type="ARBA" id="ARBA00011073"/>
    </source>
</evidence>
<proteinExistence type="inferred from homology"/>
<feature type="active site" description="Charge relay system" evidence="5">
    <location>
        <position position="414"/>
    </location>
</feature>
<feature type="active site" description="Charge relay system" evidence="5">
    <location>
        <position position="258"/>
    </location>
</feature>
<dbReference type="Pfam" id="PF00082">
    <property type="entry name" value="Peptidase_S8"/>
    <property type="match status" value="1"/>
</dbReference>
<evidence type="ECO:0000313" key="8">
    <source>
        <dbReference type="EMBL" id="KAG5659092.1"/>
    </source>
</evidence>
<sequence>MDDAGFYASRPYYVVCYEKEGNEFMEYCNSYSVIYRYPRLLALCIMLLEIGLGEPLPIQDCEAMEGTLNAKWNLAKRLVDKPRSWGNFDYPDYRKVVSNCLNRNLFDEAGETEERDSEASIITRKAVLYEAVVSPLEKLLKLLGFLEDLDNIAPMDSRGLNPVLSLPPSSIIPSAAKDNSALHSAEWLAKLNAINSYIHNISQKVDQNISSRAVRIAILDTGYDPEAVFFRVPDRQRQMKGWRDCAGNSQVPIDENGHGTHTIALAMKVAPLASFFVARVSRDRSKLRQSSKNITEAIRWAAEDCCADIISMSFGFQEEIPEISQAILQAEFKRQNKIVFFAAASNSGGNHKEMFPANHDSVISIRSTNSNGAFSDTNPPTDPHGPAVYGTLGQDVPSAWLCNVDGELSKSGSSVATAVAAGIAAMVLAFAEAGFQSPEVHLHPDVKRLWTRRGMMSMFAKMSKDMGNRCFFISPIKFFSERDAGRGWAAMIDACV</sequence>
<dbReference type="Pfam" id="PF24476">
    <property type="entry name" value="DUF7580"/>
    <property type="match status" value="1"/>
</dbReference>
<keyword evidence="4 5" id="KW-0720">Serine protease</keyword>
<evidence type="ECO:0000256" key="5">
    <source>
        <dbReference type="PROSITE-ProRule" id="PRU01240"/>
    </source>
</evidence>
<comment type="caution">
    <text evidence="8">The sequence shown here is derived from an EMBL/GenBank/DDBJ whole genome shotgun (WGS) entry which is preliminary data.</text>
</comment>
<dbReference type="PANTHER" id="PTHR43399">
    <property type="entry name" value="SUBTILISIN-RELATED"/>
    <property type="match status" value="1"/>
</dbReference>
<dbReference type="InterPro" id="IPR015500">
    <property type="entry name" value="Peptidase_S8_subtilisin-rel"/>
</dbReference>
<feature type="domain" description="Peptidase S8/S53" evidence="6">
    <location>
        <begin position="212"/>
        <end position="432"/>
    </location>
</feature>
<dbReference type="Gene3D" id="3.40.50.200">
    <property type="entry name" value="Peptidase S8/S53 domain"/>
    <property type="match status" value="1"/>
</dbReference>
<dbReference type="AlphaFoldDB" id="A0A9P7H618"/>
<keyword evidence="9" id="KW-1185">Reference proteome</keyword>
<gene>
    <name evidence="8" type="ORF">KAF25_000294</name>
</gene>
<evidence type="ECO:0000256" key="2">
    <source>
        <dbReference type="ARBA" id="ARBA00022670"/>
    </source>
</evidence>
<dbReference type="PRINTS" id="PR00723">
    <property type="entry name" value="SUBTILISIN"/>
</dbReference>
<evidence type="ECO:0000259" key="7">
    <source>
        <dbReference type="Pfam" id="PF24476"/>
    </source>
</evidence>
<dbReference type="PANTHER" id="PTHR43399:SF4">
    <property type="entry name" value="CELL WALL-ASSOCIATED PROTEASE"/>
    <property type="match status" value="1"/>
</dbReference>
<evidence type="ECO:0000256" key="4">
    <source>
        <dbReference type="ARBA" id="ARBA00022825"/>
    </source>
</evidence>
<feature type="active site" description="Charge relay system" evidence="5">
    <location>
        <position position="220"/>
    </location>
</feature>
<keyword evidence="2 5" id="KW-0645">Protease</keyword>
<evidence type="ECO:0000313" key="9">
    <source>
        <dbReference type="Proteomes" id="UP000782241"/>
    </source>
</evidence>
<protein>
    <recommendedName>
        <fullName evidence="10">Peptidase S8/S53 domain-containing protein</fullName>
    </recommendedName>
</protein>
<feature type="domain" description="DUF7580" evidence="7">
    <location>
        <begin position="28"/>
        <end position="141"/>
    </location>
</feature>
<evidence type="ECO:0000259" key="6">
    <source>
        <dbReference type="Pfam" id="PF00082"/>
    </source>
</evidence>
<accession>A0A9P7H618</accession>
<name>A0A9P7H618_9HYPO</name>
<dbReference type="InterPro" id="IPR051048">
    <property type="entry name" value="Peptidase_S8/S53_subtilisin"/>
</dbReference>
<dbReference type="Proteomes" id="UP000782241">
    <property type="component" value="Unassembled WGS sequence"/>
</dbReference>
<keyword evidence="3 5" id="KW-0378">Hydrolase</keyword>
<dbReference type="GO" id="GO:0004252">
    <property type="term" value="F:serine-type endopeptidase activity"/>
    <property type="evidence" value="ECO:0007669"/>
    <property type="project" value="UniProtKB-UniRule"/>
</dbReference>